<feature type="transmembrane region" description="Helical" evidence="2">
    <location>
        <begin position="12"/>
        <end position="32"/>
    </location>
</feature>
<feature type="coiled-coil region" evidence="1">
    <location>
        <begin position="60"/>
        <end position="101"/>
    </location>
</feature>
<organism evidence="3 4">
    <name type="scientific">Methylorubrum salsuginis</name>
    <dbReference type="NCBI Taxonomy" id="414703"/>
    <lineage>
        <taxon>Bacteria</taxon>
        <taxon>Pseudomonadati</taxon>
        <taxon>Pseudomonadota</taxon>
        <taxon>Alphaproteobacteria</taxon>
        <taxon>Hyphomicrobiales</taxon>
        <taxon>Methylobacteriaceae</taxon>
        <taxon>Methylorubrum</taxon>
    </lineage>
</organism>
<evidence type="ECO:0000313" key="4">
    <source>
        <dbReference type="Proteomes" id="UP000198804"/>
    </source>
</evidence>
<dbReference type="Proteomes" id="UP000198804">
    <property type="component" value="Unassembled WGS sequence"/>
</dbReference>
<keyword evidence="1" id="KW-0175">Coiled coil</keyword>
<keyword evidence="2" id="KW-0812">Transmembrane</keyword>
<keyword evidence="4" id="KW-1185">Reference proteome</keyword>
<dbReference type="EMBL" id="FOSV01000039">
    <property type="protein sequence ID" value="SFM03475.1"/>
    <property type="molecule type" value="Genomic_DNA"/>
</dbReference>
<sequence>MDAILTELMGDAKPIAIVGGILGALALCYPWIRRQLREISDSDAIRTAADALRKELGELLDKEQARVATLTTALEEASTQVRGLRAENGTLTADIASLRREVRTMLRLAMSMRAAMERAVATGDCGPLRLWLDLNPVEADDTVRPAA</sequence>
<dbReference type="OrthoDB" id="8004021at2"/>
<dbReference type="STRING" id="414703.SAMN04488125_13932"/>
<accession>A0A1I4MK79</accession>
<gene>
    <name evidence="3" type="ORF">SAMN04488125_13932</name>
</gene>
<keyword evidence="2" id="KW-0472">Membrane</keyword>
<protein>
    <submittedName>
        <fullName evidence="3">Uncharacterized protein</fullName>
    </submittedName>
</protein>
<name>A0A1I4MK79_9HYPH</name>
<dbReference type="RefSeq" id="WP_091951960.1">
    <property type="nucleotide sequence ID" value="NZ_FOSV01000039.1"/>
</dbReference>
<evidence type="ECO:0000313" key="3">
    <source>
        <dbReference type="EMBL" id="SFM03475.1"/>
    </source>
</evidence>
<evidence type="ECO:0000256" key="1">
    <source>
        <dbReference type="SAM" id="Coils"/>
    </source>
</evidence>
<evidence type="ECO:0000256" key="2">
    <source>
        <dbReference type="SAM" id="Phobius"/>
    </source>
</evidence>
<dbReference type="AlphaFoldDB" id="A0A1I4MK79"/>
<keyword evidence="2" id="KW-1133">Transmembrane helix</keyword>
<reference evidence="4" key="1">
    <citation type="submission" date="2016-10" db="EMBL/GenBank/DDBJ databases">
        <authorList>
            <person name="Varghese N."/>
            <person name="Submissions S."/>
        </authorList>
    </citation>
    <scope>NUCLEOTIDE SEQUENCE [LARGE SCALE GENOMIC DNA]</scope>
    <source>
        <strain evidence="4">CGMCC 1.6474</strain>
    </source>
</reference>
<proteinExistence type="predicted"/>